<dbReference type="PANTHER" id="PTHR22739:SF18">
    <property type="entry name" value="COSTARS DOMAIN-CONTAINING PROTEIN"/>
    <property type="match status" value="1"/>
</dbReference>
<dbReference type="GO" id="GO:0035025">
    <property type="term" value="P:positive regulation of Rho protein signal transduction"/>
    <property type="evidence" value="ECO:0007669"/>
    <property type="project" value="InterPro"/>
</dbReference>
<dbReference type="OMA" id="MLFQKRD"/>
<dbReference type="Gene3D" id="1.10.10.1540">
    <property type="entry name" value="Costar domain"/>
    <property type="match status" value="1"/>
</dbReference>
<dbReference type="InterPro" id="IPR038095">
    <property type="entry name" value="Costars_sf"/>
</dbReference>
<dbReference type="SMART" id="SM01283">
    <property type="entry name" value="Costars"/>
    <property type="match status" value="1"/>
</dbReference>
<reference evidence="4" key="1">
    <citation type="submission" date="2017-02" db="UniProtKB">
        <authorList>
            <consortium name="WormBaseParasite"/>
        </authorList>
    </citation>
    <scope>IDENTIFICATION</scope>
</reference>
<name>A0A0R3PBE6_ANGCS</name>
<dbReference type="InterPro" id="IPR026111">
    <property type="entry name" value="Abra"/>
</dbReference>
<dbReference type="GO" id="GO:0003779">
    <property type="term" value="F:actin binding"/>
    <property type="evidence" value="ECO:0007669"/>
    <property type="project" value="InterPro"/>
</dbReference>
<accession>A0A0R3PBE6</accession>
<dbReference type="WBParaSite" id="ACOC_0000100601-mRNA-1">
    <property type="protein sequence ID" value="ACOC_0000100601-mRNA-1"/>
    <property type="gene ID" value="ACOC_0000100601"/>
</dbReference>
<organism evidence="4">
    <name type="scientific">Angiostrongylus costaricensis</name>
    <name type="common">Nematode worm</name>
    <dbReference type="NCBI Taxonomy" id="334426"/>
    <lineage>
        <taxon>Eukaryota</taxon>
        <taxon>Metazoa</taxon>
        <taxon>Ecdysozoa</taxon>
        <taxon>Nematoda</taxon>
        <taxon>Chromadorea</taxon>
        <taxon>Rhabditida</taxon>
        <taxon>Rhabditina</taxon>
        <taxon>Rhabditomorpha</taxon>
        <taxon>Strongyloidea</taxon>
        <taxon>Metastrongylidae</taxon>
        <taxon>Angiostrongylus</taxon>
    </lineage>
</organism>
<protein>
    <submittedName>
        <fullName evidence="4">Costars domain-containing protein</fullName>
    </submittedName>
</protein>
<feature type="domain" description="Costars" evidence="1">
    <location>
        <begin position="68"/>
        <end position="144"/>
    </location>
</feature>
<proteinExistence type="predicted"/>
<evidence type="ECO:0000313" key="3">
    <source>
        <dbReference type="Proteomes" id="UP000267027"/>
    </source>
</evidence>
<evidence type="ECO:0000313" key="4">
    <source>
        <dbReference type="WBParaSite" id="ACOC_0000100601-mRNA-1"/>
    </source>
</evidence>
<evidence type="ECO:0000313" key="2">
    <source>
        <dbReference type="EMBL" id="VDM52592.1"/>
    </source>
</evidence>
<keyword evidence="3" id="KW-1185">Reference proteome</keyword>
<gene>
    <name evidence="2" type="ORF">ACOC_LOCUS1007</name>
</gene>
<dbReference type="AlphaFoldDB" id="A0A0R3PBE6"/>
<dbReference type="Pfam" id="PF14705">
    <property type="entry name" value="Costars"/>
    <property type="match status" value="1"/>
</dbReference>
<evidence type="ECO:0000259" key="1">
    <source>
        <dbReference type="SMART" id="SM01283"/>
    </source>
</evidence>
<dbReference type="GO" id="GO:0045944">
    <property type="term" value="P:positive regulation of transcription by RNA polymerase II"/>
    <property type="evidence" value="ECO:0007669"/>
    <property type="project" value="TreeGrafter"/>
</dbReference>
<reference evidence="2 3" key="2">
    <citation type="submission" date="2018-11" db="EMBL/GenBank/DDBJ databases">
        <authorList>
            <consortium name="Pathogen Informatics"/>
        </authorList>
    </citation>
    <scope>NUCLEOTIDE SEQUENCE [LARGE SCALE GENOMIC DNA]</scope>
    <source>
        <strain evidence="2 3">Costa Rica</strain>
    </source>
</reference>
<dbReference type="Proteomes" id="UP000267027">
    <property type="component" value="Unassembled WGS sequence"/>
</dbReference>
<dbReference type="EMBL" id="UYYA01000130">
    <property type="protein sequence ID" value="VDM52592.1"/>
    <property type="molecule type" value="Genomic_DNA"/>
</dbReference>
<dbReference type="OrthoDB" id="9871914at2759"/>
<dbReference type="PANTHER" id="PTHR22739">
    <property type="entry name" value="STRIATED MUSCLE ACTIVATOR OF RHO-DEPENDENT SIGNALING-RELATED"/>
    <property type="match status" value="1"/>
</dbReference>
<sequence length="159" mass="18452">MKSTSFSAPKIGQAMLRFRVLEQEELENRKDDVYSTNYLPKRYSKNSAEYGRPKPGTLTEMRAKKASKHIAKEMLHLCQVIREYGCLSKDGRVTITFGKLFTVYENISDKVVGMLLCARKHRMVCFEGEMLFQRRDDDVLITLLLSDEEIQHRINAIKD</sequence>
<dbReference type="InterPro" id="IPR027817">
    <property type="entry name" value="Costars_dom"/>
</dbReference>
<dbReference type="GO" id="GO:0030017">
    <property type="term" value="C:sarcomere"/>
    <property type="evidence" value="ECO:0007669"/>
    <property type="project" value="TreeGrafter"/>
</dbReference>